<gene>
    <name evidence="1" type="ORF">OV079_00565</name>
</gene>
<dbReference type="Proteomes" id="UP001150924">
    <property type="component" value="Unassembled WGS sequence"/>
</dbReference>
<organism evidence="1 2">
    <name type="scientific">Nannocystis pusilla</name>
    <dbReference type="NCBI Taxonomy" id="889268"/>
    <lineage>
        <taxon>Bacteria</taxon>
        <taxon>Pseudomonadati</taxon>
        <taxon>Myxococcota</taxon>
        <taxon>Polyangia</taxon>
        <taxon>Nannocystales</taxon>
        <taxon>Nannocystaceae</taxon>
        <taxon>Nannocystis</taxon>
    </lineage>
</organism>
<proteinExistence type="predicted"/>
<evidence type="ECO:0000313" key="1">
    <source>
        <dbReference type="EMBL" id="MCY1004082.1"/>
    </source>
</evidence>
<dbReference type="EMBL" id="JAPNKE010000002">
    <property type="protein sequence ID" value="MCY1004082.1"/>
    <property type="molecule type" value="Genomic_DNA"/>
</dbReference>
<name>A0A9X3EHE2_9BACT</name>
<sequence length="195" mass="20860">MITKLSPLPLVALLGLFACKEDGATAHSTISDLPANKKVSELSAAEQEQLCEATATYSAHEIEADEIRRAVCSLQGIVLSSTLHDGSVDACITARDECLAAPEKPAHVESDDRTCAIDWSTCKTTVGELDACIEEVVTELKSFYMELDCGNIGKYKDEMPSKEPEPGEACRRVQTQCPGFVPGDLVSNPQAAPTS</sequence>
<keyword evidence="2" id="KW-1185">Reference proteome</keyword>
<protein>
    <submittedName>
        <fullName evidence="1">Uncharacterized protein</fullName>
    </submittedName>
</protein>
<dbReference type="RefSeq" id="WP_267765612.1">
    <property type="nucleotide sequence ID" value="NZ_JAPNKE010000002.1"/>
</dbReference>
<reference evidence="1" key="1">
    <citation type="submission" date="2022-11" db="EMBL/GenBank/DDBJ databases">
        <title>Minimal conservation of predation-associated metabolite biosynthetic gene clusters underscores biosynthetic potential of Myxococcota including descriptions for ten novel species: Archangium lansinium sp. nov., Myxococcus landrumus sp. nov., Nannocystis bai.</title>
        <authorList>
            <person name="Ahearne A."/>
            <person name="Stevens C."/>
            <person name="Phillips K."/>
        </authorList>
    </citation>
    <scope>NUCLEOTIDE SEQUENCE</scope>
    <source>
        <strain evidence="1">Na p29</strain>
    </source>
</reference>
<dbReference type="PROSITE" id="PS51257">
    <property type="entry name" value="PROKAR_LIPOPROTEIN"/>
    <property type="match status" value="1"/>
</dbReference>
<dbReference type="AlphaFoldDB" id="A0A9X3EHE2"/>
<accession>A0A9X3EHE2</accession>
<evidence type="ECO:0000313" key="2">
    <source>
        <dbReference type="Proteomes" id="UP001150924"/>
    </source>
</evidence>
<comment type="caution">
    <text evidence="1">The sequence shown here is derived from an EMBL/GenBank/DDBJ whole genome shotgun (WGS) entry which is preliminary data.</text>
</comment>